<dbReference type="Proteomes" id="UP000092884">
    <property type="component" value="Chromosome"/>
</dbReference>
<dbReference type="STRING" id="222136.BBW65_04775"/>
<gene>
    <name evidence="1" type="ORF">BBW65_04775</name>
</gene>
<dbReference type="EMBL" id="CP016503">
    <property type="protein sequence ID" value="ANV98155.1"/>
    <property type="molecule type" value="Genomic_DNA"/>
</dbReference>
<dbReference type="KEGG" id="het:BBW65_04775"/>
<evidence type="ECO:0000313" key="1">
    <source>
        <dbReference type="EMBL" id="ANV98155.1"/>
    </source>
</evidence>
<organism evidence="1 2">
    <name type="scientific">Helicobacter enhydrae</name>
    <dbReference type="NCBI Taxonomy" id="222136"/>
    <lineage>
        <taxon>Bacteria</taxon>
        <taxon>Pseudomonadati</taxon>
        <taxon>Campylobacterota</taxon>
        <taxon>Epsilonproteobacteria</taxon>
        <taxon>Campylobacterales</taxon>
        <taxon>Helicobacteraceae</taxon>
        <taxon>Helicobacter</taxon>
    </lineage>
</organism>
<dbReference type="AlphaFoldDB" id="A0A1B1U638"/>
<accession>A0A1B1U638</accession>
<protein>
    <submittedName>
        <fullName evidence="1">Uncharacterized protein</fullName>
    </submittedName>
</protein>
<reference evidence="2" key="1">
    <citation type="submission" date="2016-07" db="EMBL/GenBank/DDBJ databases">
        <authorList>
            <person name="Florea S."/>
            <person name="Webb J.S."/>
            <person name="Jaromczyk J."/>
            <person name="Schardl C.L."/>
        </authorList>
    </citation>
    <scope>NUCLEOTIDE SEQUENCE [LARGE SCALE GENOMIC DNA]</scope>
    <source>
        <strain evidence="2">MIT 01-6242</strain>
    </source>
</reference>
<sequence length="84" mass="10458">MHHNPKLYLDMLKQKAFLQEDIIQAYERKLEDFFDNIFNQPYADCKRAMRTQRQEMMYPKRRTRLRVKNVMKFLTLPFKTTKRN</sequence>
<keyword evidence="2" id="KW-1185">Reference proteome</keyword>
<proteinExistence type="predicted"/>
<evidence type="ECO:0000313" key="2">
    <source>
        <dbReference type="Proteomes" id="UP000092884"/>
    </source>
</evidence>
<name>A0A1B1U638_9HELI</name>